<protein>
    <submittedName>
        <fullName evidence="2">Acyl transferase</fullName>
    </submittedName>
</protein>
<dbReference type="InterPro" id="IPR036704">
    <property type="entry name" value="RraA/RraA-like_sf"/>
</dbReference>
<evidence type="ECO:0000313" key="3">
    <source>
        <dbReference type="Proteomes" id="UP000216361"/>
    </source>
</evidence>
<name>A0A255XY61_9PROT</name>
<sequence>MPPNLLARLRATDTPTVCNALELLLGGRRATGFTKFPVVAADPGLPSMVGYARCVKIRAASPPTEPPETVLARRMAYYEYVAGGPTPSLVVIEDTDWPHCVGAFWGELHVAVHKGLGLGGTLTNGLLRDLGQLDPGYQVIAGAIGPSHAFVHVTDLDVPVALFGLQIAPGDLVHADRHGATVIPATVLAGLNDAIDTVIAKEKIILDVARAPGFTVEVLKEAWGRMLVT</sequence>
<dbReference type="AlphaFoldDB" id="A0A255XY61"/>
<dbReference type="EMBL" id="NOXS01000019">
    <property type="protein sequence ID" value="OYQ21906.1"/>
    <property type="molecule type" value="Genomic_DNA"/>
</dbReference>
<keyword evidence="3" id="KW-1185">Reference proteome</keyword>
<comment type="caution">
    <text evidence="2">The sequence shown here is derived from an EMBL/GenBank/DDBJ whole genome shotgun (WGS) entry which is preliminary data.</text>
</comment>
<keyword evidence="1" id="KW-0479">Metal-binding</keyword>
<feature type="binding site" evidence="1">
    <location>
        <position position="128"/>
    </location>
    <ligand>
        <name>substrate</name>
    </ligand>
</feature>
<dbReference type="Pfam" id="PF03737">
    <property type="entry name" value="RraA-like"/>
    <property type="match status" value="1"/>
</dbReference>
<dbReference type="GO" id="GO:0046872">
    <property type="term" value="F:metal ion binding"/>
    <property type="evidence" value="ECO:0007669"/>
    <property type="project" value="UniProtKB-KW"/>
</dbReference>
<feature type="binding site" evidence="1">
    <location>
        <position position="129"/>
    </location>
    <ligand>
        <name>Mg(2+)</name>
        <dbReference type="ChEBI" id="CHEBI:18420"/>
    </ligand>
</feature>
<dbReference type="SUPFAM" id="SSF89562">
    <property type="entry name" value="RraA-like"/>
    <property type="match status" value="1"/>
</dbReference>
<organism evidence="2 3">
    <name type="scientific">Elstera cyanobacteriorum</name>
    <dbReference type="NCBI Taxonomy" id="2022747"/>
    <lineage>
        <taxon>Bacteria</taxon>
        <taxon>Pseudomonadati</taxon>
        <taxon>Pseudomonadota</taxon>
        <taxon>Alphaproteobacteria</taxon>
        <taxon>Rhodospirillales</taxon>
        <taxon>Rhodospirillaceae</taxon>
        <taxon>Elstera</taxon>
    </lineage>
</organism>
<keyword evidence="1" id="KW-0460">Magnesium</keyword>
<accession>A0A255XY61</accession>
<dbReference type="Proteomes" id="UP000216361">
    <property type="component" value="Unassembled WGS sequence"/>
</dbReference>
<reference evidence="2 3" key="1">
    <citation type="submission" date="2017-07" db="EMBL/GenBank/DDBJ databases">
        <title>Elstera cyanobacteriorum sp. nov., a novel bacterium isolated from cyanobacterial aggregates in a eutrophic lake.</title>
        <authorList>
            <person name="Cai H."/>
        </authorList>
    </citation>
    <scope>NUCLEOTIDE SEQUENCE [LARGE SCALE GENOMIC DNA]</scope>
    <source>
        <strain evidence="2 3">TH019</strain>
    </source>
</reference>
<gene>
    <name evidence="2" type="ORF">CHR90_01015</name>
</gene>
<dbReference type="Gene3D" id="3.50.30.40">
    <property type="entry name" value="Ribonuclease E inhibitor RraA/RraA-like"/>
    <property type="match status" value="1"/>
</dbReference>
<dbReference type="InterPro" id="IPR005493">
    <property type="entry name" value="RraA/RraA-like"/>
</dbReference>
<evidence type="ECO:0000256" key="1">
    <source>
        <dbReference type="PIRSR" id="PIRSR605493-1"/>
    </source>
</evidence>
<comment type="cofactor">
    <cofactor evidence="1">
        <name>Mg(2+)</name>
        <dbReference type="ChEBI" id="CHEBI:18420"/>
    </cofactor>
</comment>
<keyword evidence="2" id="KW-0808">Transferase</keyword>
<dbReference type="OrthoDB" id="8912551at2"/>
<evidence type="ECO:0000313" key="2">
    <source>
        <dbReference type="EMBL" id="OYQ21906.1"/>
    </source>
</evidence>
<proteinExistence type="predicted"/>
<dbReference type="GO" id="GO:0016740">
    <property type="term" value="F:transferase activity"/>
    <property type="evidence" value="ECO:0007669"/>
    <property type="project" value="UniProtKB-KW"/>
</dbReference>